<dbReference type="InterPro" id="IPR012337">
    <property type="entry name" value="RNaseH-like_sf"/>
</dbReference>
<dbReference type="Proteomes" id="UP000046392">
    <property type="component" value="Unplaced"/>
</dbReference>
<dbReference type="InterPro" id="IPR001878">
    <property type="entry name" value="Znf_CCHC"/>
</dbReference>
<dbReference type="PANTHER" id="PTHR37984:SF5">
    <property type="entry name" value="PROTEIN NYNRIN-LIKE"/>
    <property type="match status" value="1"/>
</dbReference>
<reference evidence="13" key="1">
    <citation type="submission" date="2017-02" db="UniProtKB">
        <authorList>
            <consortium name="WormBaseParasite"/>
        </authorList>
    </citation>
    <scope>IDENTIFICATION</scope>
</reference>
<keyword evidence="7" id="KW-0175">Coiled coil</keyword>
<organism evidence="12 13">
    <name type="scientific">Strongyloides papillosus</name>
    <name type="common">Intestinal threadworm</name>
    <dbReference type="NCBI Taxonomy" id="174720"/>
    <lineage>
        <taxon>Eukaryota</taxon>
        <taxon>Metazoa</taxon>
        <taxon>Ecdysozoa</taxon>
        <taxon>Nematoda</taxon>
        <taxon>Chromadorea</taxon>
        <taxon>Rhabditida</taxon>
        <taxon>Tylenchina</taxon>
        <taxon>Panagrolaimomorpha</taxon>
        <taxon>Strongyloidoidea</taxon>
        <taxon>Strongyloididae</taxon>
        <taxon>Strongyloides</taxon>
    </lineage>
</organism>
<accession>A0A0N5CI99</accession>
<dbReference type="STRING" id="174720.A0A0N5CI99"/>
<dbReference type="PROSITE" id="PS50994">
    <property type="entry name" value="INTEGRASE"/>
    <property type="match status" value="1"/>
</dbReference>
<keyword evidence="12" id="KW-1185">Reference proteome</keyword>
<dbReference type="EC" id="2.7.7.49" evidence="1"/>
<keyword evidence="5" id="KW-0255">Endonuclease</keyword>
<dbReference type="InterPro" id="IPR050951">
    <property type="entry name" value="Retrovirus_Pol_polyprotein"/>
</dbReference>
<evidence type="ECO:0000259" key="10">
    <source>
        <dbReference type="PROSITE" id="PS50878"/>
    </source>
</evidence>
<evidence type="ECO:0000259" key="9">
    <source>
        <dbReference type="PROSITE" id="PS50158"/>
    </source>
</evidence>
<evidence type="ECO:0000256" key="7">
    <source>
        <dbReference type="SAM" id="Coils"/>
    </source>
</evidence>
<dbReference type="GO" id="GO:0015074">
    <property type="term" value="P:DNA integration"/>
    <property type="evidence" value="ECO:0007669"/>
    <property type="project" value="InterPro"/>
</dbReference>
<evidence type="ECO:0000256" key="2">
    <source>
        <dbReference type="ARBA" id="ARBA00022679"/>
    </source>
</evidence>
<dbReference type="Pfam" id="PF00078">
    <property type="entry name" value="RVT_1"/>
    <property type="match status" value="1"/>
</dbReference>
<dbReference type="Gene3D" id="3.30.70.270">
    <property type="match status" value="2"/>
</dbReference>
<dbReference type="InterPro" id="IPR000477">
    <property type="entry name" value="RT_dom"/>
</dbReference>
<keyword evidence="6" id="KW-0862">Zinc</keyword>
<evidence type="ECO:0000256" key="1">
    <source>
        <dbReference type="ARBA" id="ARBA00012493"/>
    </source>
</evidence>
<dbReference type="InterPro" id="IPR043128">
    <property type="entry name" value="Rev_trsase/Diguanyl_cyclase"/>
</dbReference>
<dbReference type="InterPro" id="IPR041588">
    <property type="entry name" value="Integrase_H2C2"/>
</dbReference>
<evidence type="ECO:0000256" key="5">
    <source>
        <dbReference type="ARBA" id="ARBA00022759"/>
    </source>
</evidence>
<evidence type="ECO:0000313" key="13">
    <source>
        <dbReference type="WBParaSite" id="SPAL_0001755600.1"/>
    </source>
</evidence>
<feature type="coiled-coil region" evidence="7">
    <location>
        <begin position="1300"/>
        <end position="1343"/>
    </location>
</feature>
<feature type="domain" description="CCHC-type" evidence="9">
    <location>
        <begin position="231"/>
        <end position="245"/>
    </location>
</feature>
<evidence type="ECO:0000256" key="4">
    <source>
        <dbReference type="ARBA" id="ARBA00022722"/>
    </source>
</evidence>
<dbReference type="GO" id="GO:0008270">
    <property type="term" value="F:zinc ion binding"/>
    <property type="evidence" value="ECO:0007669"/>
    <property type="project" value="UniProtKB-KW"/>
</dbReference>
<feature type="region of interest" description="Disordered" evidence="8">
    <location>
        <begin position="1366"/>
        <end position="1387"/>
    </location>
</feature>
<keyword evidence="4" id="KW-0540">Nuclease</keyword>
<evidence type="ECO:0000256" key="6">
    <source>
        <dbReference type="PROSITE-ProRule" id="PRU00047"/>
    </source>
</evidence>
<keyword evidence="2" id="KW-0808">Transferase</keyword>
<dbReference type="PROSITE" id="PS50158">
    <property type="entry name" value="ZF_CCHC"/>
    <property type="match status" value="1"/>
</dbReference>
<keyword evidence="6" id="KW-0863">Zinc-finger</keyword>
<sequence>MAQQHDLIDLRQKLKPPENLEQAERNMEYIRFVVNDDINKMMTFLSIEEFEKVRLELQLAGLSLKESNADQIEKAYVSAYGKLAEENKFLSVVKLREMLRKENDDNNEIVKRINSVVDVVKRNFLLKEEVAGMLYAILCNRKYDLCLRKKLHDISKENKKSDHEMIGKWEVKYKEQVLQVEKVKCEIEGRKFPDIRELRETFKFFDELSMNVEKKSNIEVNKVFSTKKNIKCHHCQKMGHIMKECWLKNPELRNKARKRNVDFKSKVNHRTKKVETLENDYDETDEDEECKNIMMLAAIEGEKKIMMKTIMSGENWFLEKEMEADTGCRITVVPEKWFSDTQLQGIKKGQFKFIKGVGGGKKDVVGNLKIKMVIKNKQNKESKMIDTEIMVIRDLQDALLGREDLHKFGLIDDLQSMAVKVVTQNNGKVDKNIENFKRKFPILTSKTPGKVKGVLVKLKYHRDRKKYFCKPREYKSSVLKELVDKKIDYYIEQGIYEPIMYSDEAYPIVPVLKGLSKIKNQSELTIDNIRITGDFSLYNKGLVIPSVCIRTVNGELEKINLIEGKEDLIYSVFDLSDGYTSLEMEPGTKTILSTPKGLMLVKRLSQGLASAPALYSMFMESKIVSVLEKEIKNRQWKKKVQILNIMDDLMIVSRDPEVNEGMVDLLGELLEKLNVRINIDKLKLGKKSVDFCGVTLSQTGYSVGAGRVEKLLAMKVPENASQLKSFLGLCNTMIKHVKNLAKYKRTLEVKLNGIRTKKEAYKFEKFNEKEIEMFNQLKNVIANQMIENCLVDVKEIIEYRIQSDASAEAIGSMLEGKIRTKEGMKWLPLECHSKCFQGSQKKWPIQHKEAYGVKTTLLTDHESLTKVFSPGPNGLANKTYSARIWRWAQSLLSVGTLEISYKGQKSVAFADCLSRLTDAQFLGDEEDETIAANHINFLENRTFTLKEVRDLGKEDVEYQEWLNSIKNGKVPECFKKQEDVHVEGNVIKIGYKTVLPFDLQKEVLKIAHESHMGKKGLKYRLDKEFWWPQMSKDIHETCEKCEECIKYMRAPNKKEKEWEKASYFLQRVHVDQGQFWNTRCNFLVMRDSYTGYVQAKIVQNERPEEFINFIEEIEKYMGNITSIVTDQQRSMVSTEVKKKFANKQFLVVGTEVHKSNGLAEGIVREIKKRARKMDFSSAIKHNQMKILSKIVEDINKVPCGENVKSPNEMIFQENVNKDRILLQIVTTEKPSKYIVGEKILFKLSRMECFEKGIVIENIGSQICKVKRISNNREYIIHNDSIRKDNRQVKNKDKDNFMWDLLSEEREENRHENRNENLENVSEIDQLDKQIENQLREIEAKENNDKMSRIKYKNPKLPSTMLNMSLRNQKQANPLSMSSRTYSKPWRT</sequence>
<dbReference type="Gene3D" id="2.40.70.10">
    <property type="entry name" value="Acid Proteases"/>
    <property type="match status" value="1"/>
</dbReference>
<dbReference type="Pfam" id="PF17921">
    <property type="entry name" value="Integrase_H2C2"/>
    <property type="match status" value="1"/>
</dbReference>
<dbReference type="GO" id="GO:0042575">
    <property type="term" value="C:DNA polymerase complex"/>
    <property type="evidence" value="ECO:0007669"/>
    <property type="project" value="UniProtKB-ARBA"/>
</dbReference>
<dbReference type="InterPro" id="IPR021109">
    <property type="entry name" value="Peptidase_aspartic_dom_sf"/>
</dbReference>
<evidence type="ECO:0000256" key="3">
    <source>
        <dbReference type="ARBA" id="ARBA00022695"/>
    </source>
</evidence>
<keyword evidence="5" id="KW-0378">Hydrolase</keyword>
<dbReference type="SUPFAM" id="SSF56672">
    <property type="entry name" value="DNA/RNA polymerases"/>
    <property type="match status" value="1"/>
</dbReference>
<dbReference type="PANTHER" id="PTHR37984">
    <property type="entry name" value="PROTEIN CBG26694"/>
    <property type="match status" value="1"/>
</dbReference>
<dbReference type="Gene3D" id="3.30.420.10">
    <property type="entry name" value="Ribonuclease H-like superfamily/Ribonuclease H"/>
    <property type="match status" value="1"/>
</dbReference>
<dbReference type="GO" id="GO:0003676">
    <property type="term" value="F:nucleic acid binding"/>
    <property type="evidence" value="ECO:0007669"/>
    <property type="project" value="InterPro"/>
</dbReference>
<dbReference type="SUPFAM" id="SSF53098">
    <property type="entry name" value="Ribonuclease H-like"/>
    <property type="match status" value="1"/>
</dbReference>
<feature type="domain" description="Integrase catalytic" evidence="11">
    <location>
        <begin position="1047"/>
        <end position="1214"/>
    </location>
</feature>
<evidence type="ECO:0000313" key="12">
    <source>
        <dbReference type="Proteomes" id="UP000046392"/>
    </source>
</evidence>
<feature type="compositionally biased region" description="Polar residues" evidence="8">
    <location>
        <begin position="1366"/>
        <end position="1381"/>
    </location>
</feature>
<dbReference type="InterPro" id="IPR043502">
    <property type="entry name" value="DNA/RNA_pol_sf"/>
</dbReference>
<dbReference type="PROSITE" id="PS50878">
    <property type="entry name" value="RT_POL"/>
    <property type="match status" value="1"/>
</dbReference>
<keyword evidence="3" id="KW-0548">Nucleotidyltransferase</keyword>
<name>A0A0N5CI99_STREA</name>
<protein>
    <recommendedName>
        <fullName evidence="1">RNA-directed DNA polymerase</fullName>
        <ecNumber evidence="1">2.7.7.49</ecNumber>
    </recommendedName>
</protein>
<dbReference type="Gene3D" id="1.10.340.70">
    <property type="match status" value="1"/>
</dbReference>
<dbReference type="WBParaSite" id="SPAL_0001755600.1">
    <property type="protein sequence ID" value="SPAL_0001755600.1"/>
    <property type="gene ID" value="SPAL_0001755600"/>
</dbReference>
<dbReference type="Gene3D" id="3.10.10.10">
    <property type="entry name" value="HIV Type 1 Reverse Transcriptase, subunit A, domain 1"/>
    <property type="match status" value="1"/>
</dbReference>
<dbReference type="GO" id="GO:0004519">
    <property type="term" value="F:endonuclease activity"/>
    <property type="evidence" value="ECO:0007669"/>
    <property type="project" value="UniProtKB-KW"/>
</dbReference>
<evidence type="ECO:0000259" key="11">
    <source>
        <dbReference type="PROSITE" id="PS50994"/>
    </source>
</evidence>
<proteinExistence type="predicted"/>
<evidence type="ECO:0000256" key="8">
    <source>
        <dbReference type="SAM" id="MobiDB-lite"/>
    </source>
</evidence>
<dbReference type="InterPro" id="IPR001584">
    <property type="entry name" value="Integrase_cat-core"/>
</dbReference>
<dbReference type="GO" id="GO:0003964">
    <property type="term" value="F:RNA-directed DNA polymerase activity"/>
    <property type="evidence" value="ECO:0007669"/>
    <property type="project" value="UniProtKB-EC"/>
</dbReference>
<keyword evidence="6" id="KW-0479">Metal-binding</keyword>
<feature type="domain" description="Reverse transcriptase" evidence="10">
    <location>
        <begin position="463"/>
        <end position="696"/>
    </location>
</feature>
<dbReference type="InterPro" id="IPR036397">
    <property type="entry name" value="RNaseH_sf"/>
</dbReference>